<keyword evidence="9" id="KW-0333">Golgi apparatus</keyword>
<evidence type="ECO:0000256" key="11">
    <source>
        <dbReference type="ARBA" id="ARBA00023288"/>
    </source>
</evidence>
<evidence type="ECO:0000256" key="7">
    <source>
        <dbReference type="ARBA" id="ARBA00022892"/>
    </source>
</evidence>
<keyword evidence="13" id="KW-0479">Metal-binding</keyword>
<keyword evidence="7" id="KW-0931">ER-Golgi transport</keyword>
<dbReference type="Gene3D" id="2.60.40.10">
    <property type="entry name" value="Immunoglobulins"/>
    <property type="match status" value="3"/>
</dbReference>
<keyword evidence="11" id="KW-0449">Lipoprotein</keyword>
<dbReference type="GO" id="GO:0003810">
    <property type="term" value="F:protein-glutamine gamma-glutamyltransferase activity"/>
    <property type="evidence" value="ECO:0007669"/>
    <property type="project" value="InterPro"/>
</dbReference>
<comment type="similarity">
    <text evidence="3">Belongs to the small GTPase superfamily. Arf family.</text>
</comment>
<dbReference type="NCBIfam" id="TIGR00231">
    <property type="entry name" value="small_GTP"/>
    <property type="match status" value="1"/>
</dbReference>
<keyword evidence="13" id="KW-0460">Magnesium</keyword>
<dbReference type="GO" id="GO:0003924">
    <property type="term" value="F:GTPase activity"/>
    <property type="evidence" value="ECO:0007669"/>
    <property type="project" value="InterPro"/>
</dbReference>
<dbReference type="InterPro" id="IPR027417">
    <property type="entry name" value="P-loop_NTPase"/>
</dbReference>
<evidence type="ECO:0000256" key="9">
    <source>
        <dbReference type="ARBA" id="ARBA00023034"/>
    </source>
</evidence>
<dbReference type="GO" id="GO:0015031">
    <property type="term" value="P:protein transport"/>
    <property type="evidence" value="ECO:0007669"/>
    <property type="project" value="UniProtKB-KW"/>
</dbReference>
<dbReference type="GO" id="GO:0005525">
    <property type="term" value="F:GTP binding"/>
    <property type="evidence" value="ECO:0007669"/>
    <property type="project" value="UniProtKB-KW"/>
</dbReference>
<dbReference type="Pfam" id="PF00868">
    <property type="entry name" value="Transglut_N"/>
    <property type="match status" value="1"/>
</dbReference>
<dbReference type="FunFam" id="3.40.50.300:FF:003500">
    <property type="entry name" value="ADP-ribosylation factor 1"/>
    <property type="match status" value="1"/>
</dbReference>
<comment type="similarity">
    <text evidence="2">Belongs to the transglutaminase superfamily. Transglutaminase family.</text>
</comment>
<dbReference type="OrthoDB" id="437511at2759"/>
<dbReference type="GO" id="GO:0016192">
    <property type="term" value="P:vesicle-mediated transport"/>
    <property type="evidence" value="ECO:0007669"/>
    <property type="project" value="UniProtKB-KW"/>
</dbReference>
<dbReference type="GO" id="GO:0030010">
    <property type="term" value="P:establishment of cell polarity"/>
    <property type="evidence" value="ECO:0007669"/>
    <property type="project" value="UniProtKB-ARBA"/>
</dbReference>
<dbReference type="GO" id="GO:0046872">
    <property type="term" value="F:metal ion binding"/>
    <property type="evidence" value="ECO:0007669"/>
    <property type="project" value="UniProtKB-KW"/>
</dbReference>
<dbReference type="SMART" id="SM00460">
    <property type="entry name" value="TGc"/>
    <property type="match status" value="1"/>
</dbReference>
<dbReference type="InterPro" id="IPR013783">
    <property type="entry name" value="Ig-like_fold"/>
</dbReference>
<dbReference type="Pfam" id="PF00927">
    <property type="entry name" value="Transglut_C"/>
    <property type="match status" value="1"/>
</dbReference>
<keyword evidence="4" id="KW-0813">Transport</keyword>
<dbReference type="InterPro" id="IPR036238">
    <property type="entry name" value="Transglutaminase_C_sf"/>
</dbReference>
<comment type="subcellular location">
    <subcellularLocation>
        <location evidence="1">Golgi apparatus</location>
    </subcellularLocation>
</comment>
<keyword evidence="5" id="KW-0519">Myristate</keyword>
<gene>
    <name evidence="15" type="ORF">C0Q70_18720</name>
</gene>
<dbReference type="AlphaFoldDB" id="A0A2T7NHB2"/>
<feature type="domain" description="Transglutaminase-like" evidence="14">
    <location>
        <begin position="725"/>
        <end position="817"/>
    </location>
</feature>
<dbReference type="FunFam" id="3.90.260.10:FF:000002">
    <property type="entry name" value="Erythrocyte membrane protein band 4.2"/>
    <property type="match status" value="1"/>
</dbReference>
<accession>A0A2T7NHB2</accession>
<dbReference type="Pfam" id="PF00025">
    <property type="entry name" value="Arf"/>
    <property type="match status" value="2"/>
</dbReference>
<dbReference type="Proteomes" id="UP000245119">
    <property type="component" value="Linkage Group LG12"/>
</dbReference>
<evidence type="ECO:0000256" key="2">
    <source>
        <dbReference type="ARBA" id="ARBA00005968"/>
    </source>
</evidence>
<evidence type="ECO:0000256" key="13">
    <source>
        <dbReference type="PIRSR" id="PIRSR606689-2"/>
    </source>
</evidence>
<evidence type="ECO:0000256" key="6">
    <source>
        <dbReference type="ARBA" id="ARBA00022741"/>
    </source>
</evidence>
<dbReference type="InterPro" id="IPR005225">
    <property type="entry name" value="Small_GTP-bd"/>
</dbReference>
<evidence type="ECO:0000313" key="16">
    <source>
        <dbReference type="Proteomes" id="UP000245119"/>
    </source>
</evidence>
<dbReference type="InterPro" id="IPR036985">
    <property type="entry name" value="Transglutaminase-like_sf"/>
</dbReference>
<dbReference type="InterPro" id="IPR006689">
    <property type="entry name" value="Small_GTPase_ARF/SAR"/>
</dbReference>
<evidence type="ECO:0000313" key="15">
    <source>
        <dbReference type="EMBL" id="PVD20564.1"/>
    </source>
</evidence>
<dbReference type="SMART" id="SM00177">
    <property type="entry name" value="ARF"/>
    <property type="match status" value="2"/>
</dbReference>
<dbReference type="Gene3D" id="3.40.50.300">
    <property type="entry name" value="P-loop containing nucleotide triphosphate hydrolases"/>
    <property type="match status" value="2"/>
</dbReference>
<keyword evidence="16" id="KW-1185">Reference proteome</keyword>
<dbReference type="InterPro" id="IPR014756">
    <property type="entry name" value="Ig_E-set"/>
</dbReference>
<dbReference type="InterPro" id="IPR038765">
    <property type="entry name" value="Papain-like_cys_pep_sf"/>
</dbReference>
<dbReference type="PANTHER" id="PTHR11590">
    <property type="entry name" value="PROTEIN-GLUTAMINE GAMMA-GLUTAMYLTRANSFERASE"/>
    <property type="match status" value="1"/>
</dbReference>
<dbReference type="Pfam" id="PF01841">
    <property type="entry name" value="Transglut_core"/>
    <property type="match status" value="1"/>
</dbReference>
<feature type="binding site" evidence="12">
    <location>
        <begin position="362"/>
        <end position="365"/>
    </location>
    <ligand>
        <name>GTP</name>
        <dbReference type="ChEBI" id="CHEBI:37565"/>
    </ligand>
</feature>
<keyword evidence="8" id="KW-0653">Protein transport</keyword>
<feature type="binding site" evidence="13">
    <location>
        <position position="266"/>
    </location>
    <ligand>
        <name>Mg(2+)</name>
        <dbReference type="ChEBI" id="CHEBI:18420"/>
    </ligand>
</feature>
<evidence type="ECO:0000256" key="1">
    <source>
        <dbReference type="ARBA" id="ARBA00004555"/>
    </source>
</evidence>
<evidence type="ECO:0000256" key="8">
    <source>
        <dbReference type="ARBA" id="ARBA00022927"/>
    </source>
</evidence>
<name>A0A2T7NHB2_POMCA</name>
<protein>
    <recommendedName>
        <fullName evidence="14">Transglutaminase-like domain-containing protein</fullName>
    </recommendedName>
</protein>
<proteinExistence type="inferred from homology"/>
<evidence type="ECO:0000256" key="12">
    <source>
        <dbReference type="PIRSR" id="PIRSR606689-1"/>
    </source>
</evidence>
<dbReference type="SUPFAM" id="SSF54001">
    <property type="entry name" value="Cysteine proteinases"/>
    <property type="match status" value="1"/>
</dbReference>
<keyword evidence="10 12" id="KW-0342">GTP-binding</keyword>
<feature type="binding site" evidence="12">
    <location>
        <position position="306"/>
    </location>
    <ligand>
        <name>GTP</name>
        <dbReference type="ChEBI" id="CHEBI:37565"/>
    </ligand>
</feature>
<evidence type="ECO:0000256" key="5">
    <source>
        <dbReference type="ARBA" id="ARBA00022707"/>
    </source>
</evidence>
<dbReference type="SUPFAM" id="SSF81296">
    <property type="entry name" value="E set domains"/>
    <property type="match status" value="1"/>
</dbReference>
<dbReference type="SMART" id="SM00178">
    <property type="entry name" value="SAR"/>
    <property type="match status" value="2"/>
</dbReference>
<feature type="binding site" evidence="13">
    <location>
        <position position="283"/>
    </location>
    <ligand>
        <name>Mg(2+)</name>
        <dbReference type="ChEBI" id="CHEBI:18420"/>
    </ligand>
</feature>
<dbReference type="SUPFAM" id="SSF49309">
    <property type="entry name" value="Transglutaminase, two C-terminal domains"/>
    <property type="match status" value="2"/>
</dbReference>
<dbReference type="PROSITE" id="PS51417">
    <property type="entry name" value="ARF"/>
    <property type="match status" value="2"/>
</dbReference>
<keyword evidence="6 12" id="KW-0547">Nucleotide-binding</keyword>
<dbReference type="PANTHER" id="PTHR11590:SF40">
    <property type="entry name" value="HEMOCYTE PROTEIN-GLUTAMINE GAMMA-GLUTAMYLTRANSFERASE-LIKE PROTEIN"/>
    <property type="match status" value="1"/>
</dbReference>
<dbReference type="Gene3D" id="3.90.260.10">
    <property type="entry name" value="Transglutaminase-like"/>
    <property type="match status" value="1"/>
</dbReference>
<organism evidence="15 16">
    <name type="scientific">Pomacea canaliculata</name>
    <name type="common">Golden apple snail</name>
    <dbReference type="NCBI Taxonomy" id="400727"/>
    <lineage>
        <taxon>Eukaryota</taxon>
        <taxon>Metazoa</taxon>
        <taxon>Spiralia</taxon>
        <taxon>Lophotrochozoa</taxon>
        <taxon>Mollusca</taxon>
        <taxon>Gastropoda</taxon>
        <taxon>Caenogastropoda</taxon>
        <taxon>Architaenioglossa</taxon>
        <taxon>Ampullarioidea</taxon>
        <taxon>Ampullariidae</taxon>
        <taxon>Pomacea</taxon>
    </lineage>
</organism>
<evidence type="ECO:0000256" key="3">
    <source>
        <dbReference type="ARBA" id="ARBA00010290"/>
    </source>
</evidence>
<dbReference type="EMBL" id="PZQS01000012">
    <property type="protein sequence ID" value="PVD20564.1"/>
    <property type="molecule type" value="Genomic_DNA"/>
</dbReference>
<dbReference type="InterPro" id="IPR002931">
    <property type="entry name" value="Transglutaminase-like"/>
</dbReference>
<evidence type="ECO:0000256" key="10">
    <source>
        <dbReference type="ARBA" id="ARBA00023134"/>
    </source>
</evidence>
<feature type="binding site" evidence="12">
    <location>
        <begin position="261"/>
        <end position="266"/>
    </location>
    <ligand>
        <name>GTP</name>
        <dbReference type="ChEBI" id="CHEBI:37565"/>
    </ligand>
</feature>
<dbReference type="SUPFAM" id="SSF52540">
    <property type="entry name" value="P-loop containing nucleoside triphosphate hydrolases"/>
    <property type="match status" value="2"/>
</dbReference>
<evidence type="ECO:0000259" key="14">
    <source>
        <dbReference type="SMART" id="SM00460"/>
    </source>
</evidence>
<dbReference type="GO" id="GO:0005794">
    <property type="term" value="C:Golgi apparatus"/>
    <property type="evidence" value="ECO:0007669"/>
    <property type="project" value="UniProtKB-SubCell"/>
</dbReference>
<dbReference type="InterPro" id="IPR008958">
    <property type="entry name" value="Transglutaminase_C"/>
</dbReference>
<comment type="caution">
    <text evidence="15">The sequence shown here is derived from an EMBL/GenBank/DDBJ whole genome shotgun (WGS) entry which is preliminary data.</text>
</comment>
<dbReference type="CDD" id="cd00878">
    <property type="entry name" value="Arf_Arl"/>
    <property type="match status" value="2"/>
</dbReference>
<sequence>MGIFISRLIDLYNDFKNDPARILMVGLDAAGKLVYYLNMCLCMSDFQPWSFCVFRETGKTTILYKIKLNEVVTTIPTIGFNVESVSPVKGVTFTVWDVGGIIYVVDSADYERFTESRDELHRVLKEDELRGVPVVVLANKQDLPSNCLSCVRGGEKLELTKLRDRKWHVHGTCAATGEGIFEGMKELARLFAKPSYGKSYWLGDAINSSVASATRYQPRVVDAVSADNQAKKNKNMGLFISRLIELYNDFKNDPARILMVGWTLRTTILYKVKLNEVVSTIPTIGFNVETVSPVKGVTFTVWDVGGQDKIRPLWRAYFQNTEGIIYVVDSADFERLSLSRDELHSVLASDELRGVPVVVLANKQDLPTAVGVSEVAEKMEMMKLRDRKWHVHGTCAVTGDGIFEGMKEMARLVKEFKRRKKREAQLGGNQEGRKPMLSDEEHRNRILTLRVKQDGAALNVKSINLNKKSNSDKHFTSDYEVEDLVVRRGKAFDITILFDREIDKETDIISLQFVVGSRPQESKGTLLRLKVDLNNLVRRYTQSGLWSTHVSDVREQELDVTVLPSANTIIGKYKLYVESSVRGKDGEYRRYELEDNDIYIIFNPWCLEDVVYMEDPKQREEYVLNEKGRIWVGTINNNTGRPWNFAQFDDPCLEAAFFLLDKAELADAARRSPVSVVRAVSALVNSNDDDGVLEGRWTQDYPKNTTPPWAWTGSKAILEEFMRNNKPVQYGQCWVFSAIVTSILRALGVPTRSVTNFQSAHDTDSSMTIDDHFDEYGEPILWMNDSIWNFHVWNESWFRRLDLPDGYDGWQAHDATPQELSEGVMRCGPAALKAIKEGHVYLSYDVPFIFSEVNGDRIHWKVYENGEMDVISIDKHAVGKKISTKAVGTYDRLDITDLYKYPEGSAEERQVVEFVNRYSTRVGEDIYHEEKTTDVSFSISVPEDTQVGSDVTVSLIIKNTSTEVRSVHGRMTILSSFYTGIPAKRLESRSYHNELLAGEKKTLELNLSRKEYQSKLNPEASFQLCVLFTVDPTGQTFVSSQAFTLSKPSLQITVPDYIKAGTSYRGTISFTNPLTINLINGVFHLESSSLLSAYKHEFRKPIKQQETVMFHFEFKALREGLREIVATFSSDQLGGVDGSIEFEVFQDIEPMNTDK</sequence>
<dbReference type="InterPro" id="IPR050779">
    <property type="entry name" value="Transglutaminase"/>
</dbReference>
<dbReference type="FunFam" id="3.40.50.300:FF:000412">
    <property type="entry name" value="ADP-ribosylation factor 1"/>
    <property type="match status" value="1"/>
</dbReference>
<dbReference type="InterPro" id="IPR001102">
    <property type="entry name" value="Transglutaminase_N"/>
</dbReference>
<reference evidence="15 16" key="1">
    <citation type="submission" date="2018-04" db="EMBL/GenBank/DDBJ databases">
        <title>The genome of golden apple snail Pomacea canaliculata provides insight into stress tolerance and invasive adaptation.</title>
        <authorList>
            <person name="Liu C."/>
            <person name="Liu B."/>
            <person name="Ren Y."/>
            <person name="Zhang Y."/>
            <person name="Wang H."/>
            <person name="Li S."/>
            <person name="Jiang F."/>
            <person name="Yin L."/>
            <person name="Zhang G."/>
            <person name="Qian W."/>
            <person name="Fan W."/>
        </authorList>
    </citation>
    <scope>NUCLEOTIDE SEQUENCE [LARGE SCALE GENOMIC DNA]</scope>
    <source>
        <strain evidence="15">SZHN2017</strain>
        <tissue evidence="15">Muscle</tissue>
    </source>
</reference>
<evidence type="ECO:0000256" key="4">
    <source>
        <dbReference type="ARBA" id="ARBA00022448"/>
    </source>
</evidence>